<protein>
    <submittedName>
        <fullName evidence="1">Uncharacterized protein</fullName>
    </submittedName>
</protein>
<dbReference type="SUPFAM" id="SSF50249">
    <property type="entry name" value="Nucleic acid-binding proteins"/>
    <property type="match status" value="1"/>
</dbReference>
<dbReference type="EMBL" id="CM007387">
    <property type="protein sequence ID" value="ONK64502.1"/>
    <property type="molecule type" value="Genomic_DNA"/>
</dbReference>
<gene>
    <name evidence="1" type="ORF">A4U43_C07F26740</name>
</gene>
<name>A0A5P1EF75_ASPOF</name>
<organism evidence="1 2">
    <name type="scientific">Asparagus officinalis</name>
    <name type="common">Garden asparagus</name>
    <dbReference type="NCBI Taxonomy" id="4686"/>
    <lineage>
        <taxon>Eukaryota</taxon>
        <taxon>Viridiplantae</taxon>
        <taxon>Streptophyta</taxon>
        <taxon>Embryophyta</taxon>
        <taxon>Tracheophyta</taxon>
        <taxon>Spermatophyta</taxon>
        <taxon>Magnoliopsida</taxon>
        <taxon>Liliopsida</taxon>
        <taxon>Asparagales</taxon>
        <taxon>Asparagaceae</taxon>
        <taxon>Asparagoideae</taxon>
        <taxon>Asparagus</taxon>
    </lineage>
</organism>
<evidence type="ECO:0000313" key="1">
    <source>
        <dbReference type="EMBL" id="ONK64502.1"/>
    </source>
</evidence>
<feature type="non-terminal residue" evidence="1">
    <location>
        <position position="89"/>
    </location>
</feature>
<dbReference type="Gene3D" id="2.40.50.140">
    <property type="entry name" value="Nucleic acid-binding proteins"/>
    <property type="match status" value="1"/>
</dbReference>
<proteinExistence type="predicted"/>
<sequence>GTKIQATLFNATIATFEEYIHLNNTIIIKNGKVRPINRKYASVNPIFGLAFGQNTKITVSENEINIGTLLFSFKRFEEVTKTNNENIFF</sequence>
<evidence type="ECO:0000313" key="2">
    <source>
        <dbReference type="Proteomes" id="UP000243459"/>
    </source>
</evidence>
<dbReference type="Gramene" id="ONK64502">
    <property type="protein sequence ID" value="ONK64502"/>
    <property type="gene ID" value="A4U43_C07F26740"/>
</dbReference>
<reference evidence="2" key="1">
    <citation type="journal article" date="2017" name="Nat. Commun.">
        <title>The asparagus genome sheds light on the origin and evolution of a young Y chromosome.</title>
        <authorList>
            <person name="Harkess A."/>
            <person name="Zhou J."/>
            <person name="Xu C."/>
            <person name="Bowers J.E."/>
            <person name="Van der Hulst R."/>
            <person name="Ayyampalayam S."/>
            <person name="Mercati F."/>
            <person name="Riccardi P."/>
            <person name="McKain M.R."/>
            <person name="Kakrana A."/>
            <person name="Tang H."/>
            <person name="Ray J."/>
            <person name="Groenendijk J."/>
            <person name="Arikit S."/>
            <person name="Mathioni S.M."/>
            <person name="Nakano M."/>
            <person name="Shan H."/>
            <person name="Telgmann-Rauber A."/>
            <person name="Kanno A."/>
            <person name="Yue Z."/>
            <person name="Chen H."/>
            <person name="Li W."/>
            <person name="Chen Y."/>
            <person name="Xu X."/>
            <person name="Zhang Y."/>
            <person name="Luo S."/>
            <person name="Chen H."/>
            <person name="Gao J."/>
            <person name="Mao Z."/>
            <person name="Pires J.C."/>
            <person name="Luo M."/>
            <person name="Kudrna D."/>
            <person name="Wing R.A."/>
            <person name="Meyers B.C."/>
            <person name="Yi K."/>
            <person name="Kong H."/>
            <person name="Lavrijsen P."/>
            <person name="Sunseri F."/>
            <person name="Falavigna A."/>
            <person name="Ye Y."/>
            <person name="Leebens-Mack J.H."/>
            <person name="Chen G."/>
        </authorList>
    </citation>
    <scope>NUCLEOTIDE SEQUENCE [LARGE SCALE GENOMIC DNA]</scope>
    <source>
        <strain evidence="2">cv. DH0086</strain>
    </source>
</reference>
<keyword evidence="2" id="KW-1185">Reference proteome</keyword>
<accession>A0A5P1EF75</accession>
<feature type="non-terminal residue" evidence="1">
    <location>
        <position position="1"/>
    </location>
</feature>
<dbReference type="InterPro" id="IPR012340">
    <property type="entry name" value="NA-bd_OB-fold"/>
</dbReference>
<dbReference type="AlphaFoldDB" id="A0A5P1EF75"/>
<dbReference type="Proteomes" id="UP000243459">
    <property type="component" value="Chromosome 7"/>
</dbReference>